<dbReference type="GO" id="GO:0008843">
    <property type="term" value="F:endochitinase activity"/>
    <property type="evidence" value="ECO:0007669"/>
    <property type="project" value="UniProtKB-EC"/>
</dbReference>
<evidence type="ECO:0000256" key="1">
    <source>
        <dbReference type="ARBA" id="ARBA00000822"/>
    </source>
</evidence>
<dbReference type="InterPro" id="IPR036508">
    <property type="entry name" value="Chitin-bd_dom_sf"/>
</dbReference>
<dbReference type="PANTHER" id="PTHR11177">
    <property type="entry name" value="CHITINASE"/>
    <property type="match status" value="1"/>
</dbReference>
<dbReference type="InParanoid" id="A0A3Q3FXH2"/>
<dbReference type="Pfam" id="PF00704">
    <property type="entry name" value="Glyco_hydro_18"/>
    <property type="match status" value="1"/>
</dbReference>
<feature type="domain" description="Chitin-binding type-2" evidence="9">
    <location>
        <begin position="489"/>
        <end position="545"/>
    </location>
</feature>
<comment type="catalytic activity">
    <reaction evidence="1">
        <text>Random endo-hydrolysis of N-acetyl-beta-D-glucosaminide (1-&gt;4)-beta-linkages in chitin and chitodextrins.</text>
        <dbReference type="EC" id="3.2.1.14"/>
    </reaction>
</comment>
<dbReference type="Ensembl" id="ENSLBET00000025273.1">
    <property type="protein sequence ID" value="ENSLBEP00000024029.1"/>
    <property type="gene ID" value="ENSLBEG00000017520.1"/>
</dbReference>
<dbReference type="Proteomes" id="UP000261660">
    <property type="component" value="Unplaced"/>
</dbReference>
<dbReference type="GO" id="GO:0000272">
    <property type="term" value="P:polysaccharide catabolic process"/>
    <property type="evidence" value="ECO:0007669"/>
    <property type="project" value="UniProtKB-KW"/>
</dbReference>
<feature type="domain" description="GH18" evidence="10">
    <location>
        <begin position="31"/>
        <end position="392"/>
    </location>
</feature>
<keyword evidence="12" id="KW-1185">Reference proteome</keyword>
<keyword evidence="6" id="KW-1015">Disulfide bond</keyword>
<feature type="domain" description="Chitin-binding type-2" evidence="9">
    <location>
        <begin position="422"/>
        <end position="478"/>
    </location>
</feature>
<dbReference type="PROSITE" id="PS50940">
    <property type="entry name" value="CHIT_BIND_II"/>
    <property type="match status" value="2"/>
</dbReference>
<dbReference type="Gene3D" id="3.20.20.80">
    <property type="entry name" value="Glycosidases"/>
    <property type="match status" value="1"/>
</dbReference>
<dbReference type="InterPro" id="IPR017853">
    <property type="entry name" value="GH"/>
</dbReference>
<keyword evidence="7" id="KW-0119">Carbohydrate metabolism</keyword>
<protein>
    <recommendedName>
        <fullName evidence="3">chitinase</fullName>
        <ecNumber evidence="3">3.2.1.14</ecNumber>
    </recommendedName>
</protein>
<dbReference type="SMART" id="SM00494">
    <property type="entry name" value="ChtBD2"/>
    <property type="match status" value="2"/>
</dbReference>
<proteinExistence type="inferred from homology"/>
<dbReference type="Gene3D" id="2.170.140.10">
    <property type="entry name" value="Chitin binding domain"/>
    <property type="match status" value="2"/>
</dbReference>
<dbReference type="EC" id="3.2.1.14" evidence="3"/>
<dbReference type="PRINTS" id="PR01217">
    <property type="entry name" value="PRICHEXTENSN"/>
</dbReference>
<feature type="compositionally biased region" description="Low complexity" evidence="8">
    <location>
        <begin position="547"/>
        <end position="662"/>
    </location>
</feature>
<dbReference type="InterPro" id="IPR029070">
    <property type="entry name" value="Chitinase_insertion_sf"/>
</dbReference>
<dbReference type="SMART" id="SM00636">
    <property type="entry name" value="Glyco_18"/>
    <property type="match status" value="1"/>
</dbReference>
<dbReference type="GO" id="GO:0006032">
    <property type="term" value="P:chitin catabolic process"/>
    <property type="evidence" value="ECO:0007669"/>
    <property type="project" value="UniProtKB-KW"/>
</dbReference>
<keyword evidence="4" id="KW-0147">Chitin-binding</keyword>
<name>A0A3Q3FXH2_9LABR</name>
<keyword evidence="5" id="KW-0146">Chitin degradation</keyword>
<evidence type="ECO:0000256" key="8">
    <source>
        <dbReference type="SAM" id="MobiDB-lite"/>
    </source>
</evidence>
<evidence type="ECO:0000256" key="3">
    <source>
        <dbReference type="ARBA" id="ARBA00012729"/>
    </source>
</evidence>
<dbReference type="InterPro" id="IPR011583">
    <property type="entry name" value="Chitinase_II/V-like_cat"/>
</dbReference>
<evidence type="ECO:0000313" key="11">
    <source>
        <dbReference type="Ensembl" id="ENSLBEP00000024029.1"/>
    </source>
</evidence>
<comment type="similarity">
    <text evidence="2">Belongs to the glycosyl hydrolase 18 family. Chitinase class II subfamily.</text>
</comment>
<evidence type="ECO:0000259" key="9">
    <source>
        <dbReference type="PROSITE" id="PS50940"/>
    </source>
</evidence>
<evidence type="ECO:0000256" key="5">
    <source>
        <dbReference type="ARBA" id="ARBA00023024"/>
    </source>
</evidence>
<dbReference type="GO" id="GO:0008061">
    <property type="term" value="F:chitin binding"/>
    <property type="evidence" value="ECO:0007669"/>
    <property type="project" value="UniProtKB-KW"/>
</dbReference>
<dbReference type="SUPFAM" id="SSF51445">
    <property type="entry name" value="(Trans)glycosidases"/>
    <property type="match status" value="1"/>
</dbReference>
<evidence type="ECO:0000259" key="10">
    <source>
        <dbReference type="PROSITE" id="PS51910"/>
    </source>
</evidence>
<dbReference type="SUPFAM" id="SSF57625">
    <property type="entry name" value="Invertebrate chitin-binding proteins"/>
    <property type="match status" value="2"/>
</dbReference>
<evidence type="ECO:0000256" key="4">
    <source>
        <dbReference type="ARBA" id="ARBA00022669"/>
    </source>
</evidence>
<evidence type="ECO:0000256" key="2">
    <source>
        <dbReference type="ARBA" id="ARBA00009121"/>
    </source>
</evidence>
<dbReference type="GeneTree" id="ENSGT00940000162989"/>
<dbReference type="AlphaFoldDB" id="A0A3Q3FXH2"/>
<dbReference type="InterPro" id="IPR001223">
    <property type="entry name" value="Glyco_hydro18_cat"/>
</dbReference>
<dbReference type="PROSITE" id="PS51910">
    <property type="entry name" value="GH18_2"/>
    <property type="match status" value="1"/>
</dbReference>
<organism evidence="11 12">
    <name type="scientific">Labrus bergylta</name>
    <name type="common">ballan wrasse</name>
    <dbReference type="NCBI Taxonomy" id="56723"/>
    <lineage>
        <taxon>Eukaryota</taxon>
        <taxon>Metazoa</taxon>
        <taxon>Chordata</taxon>
        <taxon>Craniata</taxon>
        <taxon>Vertebrata</taxon>
        <taxon>Euteleostomi</taxon>
        <taxon>Actinopterygii</taxon>
        <taxon>Neopterygii</taxon>
        <taxon>Teleostei</taxon>
        <taxon>Neoteleostei</taxon>
        <taxon>Acanthomorphata</taxon>
        <taxon>Eupercaria</taxon>
        <taxon>Labriformes</taxon>
        <taxon>Labridae</taxon>
        <taxon>Labrus</taxon>
    </lineage>
</organism>
<feature type="region of interest" description="Disordered" evidence="8">
    <location>
        <begin position="541"/>
        <end position="667"/>
    </location>
</feature>
<accession>A0A3Q3FXH2</accession>
<dbReference type="InterPro" id="IPR002557">
    <property type="entry name" value="Chitin-bd_dom"/>
</dbReference>
<reference evidence="11" key="2">
    <citation type="submission" date="2025-09" db="UniProtKB">
        <authorList>
            <consortium name="Ensembl"/>
        </authorList>
    </citation>
    <scope>IDENTIFICATION</scope>
</reference>
<evidence type="ECO:0000256" key="7">
    <source>
        <dbReference type="ARBA" id="ARBA00023326"/>
    </source>
</evidence>
<sequence length="713" mass="76356">MSLACSGPHGRVVDGELQVCVGALNSGSSTSRLMCYYNSKAADRPAVGKFRVSDIDPDKCTHLIFAFSDIRKNELVPTAVNDVQQYIEFNALKQRNPLLKTLLAVGGEKFGTEKFRTMAGSQENREVFIKSVIKLLRAFNFDGLNLDWRYPAEEDKQRFTELCKELETAFVDEGTSNNQERLILTASVSAEKSTIDASYDVKHIAMHLDFINVLTFDFHGPWESVTAHHSPLFQGSQDTGDAIYSNTAFALEYWRDKGAPEEKLNMGFGAFGRAFYLSSSSSAVGAPASGPGDDGCFTGEEGFWAYYETCHYLGGVQTHLICDQKVPYATTYSQWVGFDDTTSISTKINYLKANNFGGAFVWSLDLDDFTGQFCNQGKCPFVSQLHNLLVPGKQLIKNCPYLKNKKNPLAKQNSKTHSSGSGGVCSEGPGLYPNPSDPHSYYNCDDFGVAHHQVCPPSLVFRDSCKCCDFSTTKTSHPKTTTTTASGSGGVCSEGPGLYPNPSDPHSYYNCDDFGVAHHQVCPPSLVFRDSCKCCDFSTTKECHPKTTTAAPTTTTAPPTTTTAPPTTTTALPTTTTAPPTTTTAPPTTTTAPPTTTTAPPTTTTAPPTTTTALPTTTTAPPTTTTAPPTTTTALPTTTTALPTTTTAAPTTTTAPPTTTTASGSGVCSGPGLVPDPTNPNCYFNCDAYGNSNPTCCGATLVYKDSCKCCDFP</sequence>
<keyword evidence="7" id="KW-0624">Polysaccharide degradation</keyword>
<dbReference type="InterPro" id="IPR050314">
    <property type="entry name" value="Glycosyl_Hydrlase_18"/>
</dbReference>
<dbReference type="PANTHER" id="PTHR11177:SF379">
    <property type="entry name" value="CHITINASE"/>
    <property type="match status" value="1"/>
</dbReference>
<dbReference type="Pfam" id="PF01607">
    <property type="entry name" value="CBM_14"/>
    <property type="match status" value="2"/>
</dbReference>
<dbReference type="SUPFAM" id="SSF54556">
    <property type="entry name" value="Chitinase insertion domain"/>
    <property type="match status" value="1"/>
</dbReference>
<dbReference type="Gene3D" id="3.10.50.10">
    <property type="match status" value="1"/>
</dbReference>
<reference evidence="11" key="1">
    <citation type="submission" date="2025-08" db="UniProtKB">
        <authorList>
            <consortium name="Ensembl"/>
        </authorList>
    </citation>
    <scope>IDENTIFICATION</scope>
</reference>
<dbReference type="STRING" id="56723.ENSLBEP00000024029"/>
<evidence type="ECO:0000256" key="6">
    <source>
        <dbReference type="ARBA" id="ARBA00023157"/>
    </source>
</evidence>
<evidence type="ECO:0000313" key="12">
    <source>
        <dbReference type="Proteomes" id="UP000261660"/>
    </source>
</evidence>
<dbReference type="GO" id="GO:0005576">
    <property type="term" value="C:extracellular region"/>
    <property type="evidence" value="ECO:0007669"/>
    <property type="project" value="InterPro"/>
</dbReference>
<dbReference type="FunFam" id="3.10.50.10:FF:000001">
    <property type="entry name" value="Chitinase 3-like 1"/>
    <property type="match status" value="1"/>
</dbReference>